<sequence>MTTDALLGDDFETRLLPLAPDAEGEQHATLIRLRPADAGSDGDTVAKPTRAVLYVHGFVDYFFQRELAAYYRDRGFAFYALDLRKSGRSLRPHQTPYFVRSVSEWYEELDAAADAIRADGATQLLVNGHSTGGLAAALWAHARRDDAARRPDALFLNSPFLSLNAAPLVRAAGATLAALRARTDPYAVMPAGLSELYVQSIHSDHRGEWSFDLELKPVEGVPVRAGWLRAVHAAHRRVARGLDVRGPILVLCSAASSRPKAWDEILLRSDSVLDAEQIARRATRLGRHVTCVRIDDGMHDLVLSAPPVRAQVYAELGQWLDAYLPA</sequence>
<dbReference type="EMBL" id="JAWSTH010000001">
    <property type="protein sequence ID" value="MDW5592722.1"/>
    <property type="molecule type" value="Genomic_DNA"/>
</dbReference>
<evidence type="ECO:0000259" key="1">
    <source>
        <dbReference type="Pfam" id="PF12146"/>
    </source>
</evidence>
<feature type="domain" description="Serine aminopeptidase S33" evidence="1">
    <location>
        <begin position="47"/>
        <end position="253"/>
    </location>
</feature>
<reference evidence="3" key="1">
    <citation type="submission" date="2023-07" db="EMBL/GenBank/DDBJ databases">
        <title>Conexibacter stalactiti sp. nov., isolated from stalactites in a lava cave and emended description of the genus Conexibacter.</title>
        <authorList>
            <person name="Lee S.D."/>
        </authorList>
    </citation>
    <scope>NUCLEOTIDE SEQUENCE [LARGE SCALE GENOMIC DNA]</scope>
    <source>
        <strain evidence="3">KCTC 39840</strain>
    </source>
</reference>
<dbReference type="GO" id="GO:0016787">
    <property type="term" value="F:hydrolase activity"/>
    <property type="evidence" value="ECO:0007669"/>
    <property type="project" value="UniProtKB-KW"/>
</dbReference>
<dbReference type="SUPFAM" id="SSF53474">
    <property type="entry name" value="alpha/beta-Hydrolases"/>
    <property type="match status" value="1"/>
</dbReference>
<evidence type="ECO:0000313" key="2">
    <source>
        <dbReference type="EMBL" id="MDW5592722.1"/>
    </source>
</evidence>
<dbReference type="RefSeq" id="WP_318594981.1">
    <property type="nucleotide sequence ID" value="NZ_JAWSTH010000001.1"/>
</dbReference>
<keyword evidence="3" id="KW-1185">Reference proteome</keyword>
<dbReference type="Proteomes" id="UP001284601">
    <property type="component" value="Unassembled WGS sequence"/>
</dbReference>
<organism evidence="2 3">
    <name type="scientific">Conexibacter stalactiti</name>
    <dbReference type="NCBI Taxonomy" id="1940611"/>
    <lineage>
        <taxon>Bacteria</taxon>
        <taxon>Bacillati</taxon>
        <taxon>Actinomycetota</taxon>
        <taxon>Thermoleophilia</taxon>
        <taxon>Solirubrobacterales</taxon>
        <taxon>Conexibacteraceae</taxon>
        <taxon>Conexibacter</taxon>
    </lineage>
</organism>
<accession>A0ABU4HHG7</accession>
<comment type="caution">
    <text evidence="2">The sequence shown here is derived from an EMBL/GenBank/DDBJ whole genome shotgun (WGS) entry which is preliminary data.</text>
</comment>
<evidence type="ECO:0000313" key="3">
    <source>
        <dbReference type="Proteomes" id="UP001284601"/>
    </source>
</evidence>
<protein>
    <submittedName>
        <fullName evidence="2">Alpha/beta hydrolase</fullName>
    </submittedName>
</protein>
<proteinExistence type="predicted"/>
<dbReference type="Pfam" id="PF12146">
    <property type="entry name" value="Hydrolase_4"/>
    <property type="match status" value="1"/>
</dbReference>
<dbReference type="InterPro" id="IPR029058">
    <property type="entry name" value="AB_hydrolase_fold"/>
</dbReference>
<keyword evidence="2" id="KW-0378">Hydrolase</keyword>
<dbReference type="Gene3D" id="3.40.50.1820">
    <property type="entry name" value="alpha/beta hydrolase"/>
    <property type="match status" value="1"/>
</dbReference>
<gene>
    <name evidence="2" type="ORF">R7226_00135</name>
</gene>
<name>A0ABU4HHG7_9ACTN</name>
<dbReference type="InterPro" id="IPR022742">
    <property type="entry name" value="Hydrolase_4"/>
</dbReference>